<keyword evidence="12" id="KW-0479">Metal-binding</keyword>
<evidence type="ECO:0000256" key="7">
    <source>
        <dbReference type="ARBA" id="ARBA00023065"/>
    </source>
</evidence>
<dbReference type="NCBIfam" id="NF010802">
    <property type="entry name" value="PRK14206.1"/>
    <property type="match status" value="1"/>
</dbReference>
<dbReference type="PANTHER" id="PTHR28259">
    <property type="entry name" value="FLUORIDE EXPORT PROTEIN 1-RELATED"/>
    <property type="match status" value="1"/>
</dbReference>
<evidence type="ECO:0000256" key="9">
    <source>
        <dbReference type="ARBA" id="ARBA00023303"/>
    </source>
</evidence>
<comment type="function">
    <text evidence="12">Fluoride-specific ion channel. Important for reducing fluoride concentration in the cell, thus reducing its toxicity.</text>
</comment>
<dbReference type="RefSeq" id="WP_105861155.1">
    <property type="nucleotide sequence ID" value="NZ_PUEJ01000002.1"/>
</dbReference>
<evidence type="ECO:0000256" key="1">
    <source>
        <dbReference type="ARBA" id="ARBA00004651"/>
    </source>
</evidence>
<dbReference type="Proteomes" id="UP000237682">
    <property type="component" value="Unassembled WGS sequence"/>
</dbReference>
<evidence type="ECO:0000256" key="6">
    <source>
        <dbReference type="ARBA" id="ARBA00023053"/>
    </source>
</evidence>
<evidence type="ECO:0000313" key="14">
    <source>
        <dbReference type="Proteomes" id="UP000237682"/>
    </source>
</evidence>
<evidence type="ECO:0000256" key="8">
    <source>
        <dbReference type="ARBA" id="ARBA00023136"/>
    </source>
</evidence>
<proteinExistence type="inferred from homology"/>
<comment type="similarity">
    <text evidence="10 12">Belongs to the fluoride channel Fluc/FEX (TC 1.A.43) family.</text>
</comment>
<keyword evidence="8 12" id="KW-0472">Membrane</keyword>
<reference evidence="13 14" key="1">
    <citation type="submission" date="2018-02" db="EMBL/GenBank/DDBJ databases">
        <title>Whole genome sequencing of endophytic bacterium.</title>
        <authorList>
            <person name="Eedara R."/>
            <person name="Podile A.R."/>
        </authorList>
    </citation>
    <scope>NUCLEOTIDE SEQUENCE [LARGE SCALE GENOMIC DNA]</scope>
    <source>
        <strain evidence="13 14">RP1T</strain>
    </source>
</reference>
<dbReference type="GO" id="GO:0005886">
    <property type="term" value="C:plasma membrane"/>
    <property type="evidence" value="ECO:0007669"/>
    <property type="project" value="UniProtKB-SubCell"/>
</dbReference>
<feature type="transmembrane region" description="Helical" evidence="12">
    <location>
        <begin position="72"/>
        <end position="93"/>
    </location>
</feature>
<dbReference type="NCBIfam" id="TIGR00494">
    <property type="entry name" value="crcB"/>
    <property type="match status" value="1"/>
</dbReference>
<evidence type="ECO:0000256" key="12">
    <source>
        <dbReference type="HAMAP-Rule" id="MF_00454"/>
    </source>
</evidence>
<keyword evidence="3" id="KW-0997">Cell inner membrane</keyword>
<sequence length="145" mass="15415">MSPVLANTIMIALGGAIGSVGRYWIGMWLAPYSQSLPWATVLINIAGSFAITFFGTLTIANGRAPMPDLWRLFFMVGICGGFTTFSSFSLQTFELLHMNMPLRALINVGVSVVLCVAASALGFYGAATINGTQQAAQIQVDEEAS</sequence>
<feature type="binding site" evidence="12">
    <location>
        <position position="80"/>
    </location>
    <ligand>
        <name>Na(+)</name>
        <dbReference type="ChEBI" id="CHEBI:29101"/>
        <note>structural</note>
    </ligand>
</feature>
<evidence type="ECO:0000256" key="11">
    <source>
        <dbReference type="ARBA" id="ARBA00035585"/>
    </source>
</evidence>
<organism evidence="13 14">
    <name type="scientific">Labrys okinawensis</name>
    <dbReference type="NCBI Taxonomy" id="346911"/>
    <lineage>
        <taxon>Bacteria</taxon>
        <taxon>Pseudomonadati</taxon>
        <taxon>Pseudomonadota</taxon>
        <taxon>Alphaproteobacteria</taxon>
        <taxon>Hyphomicrobiales</taxon>
        <taxon>Xanthobacteraceae</taxon>
        <taxon>Labrys</taxon>
    </lineage>
</organism>
<evidence type="ECO:0000256" key="10">
    <source>
        <dbReference type="ARBA" id="ARBA00035120"/>
    </source>
</evidence>
<keyword evidence="4 12" id="KW-0812">Transmembrane</keyword>
<feature type="transmembrane region" description="Helical" evidence="12">
    <location>
        <begin position="6"/>
        <end position="25"/>
    </location>
</feature>
<dbReference type="GO" id="GO:0062054">
    <property type="term" value="F:fluoride channel activity"/>
    <property type="evidence" value="ECO:0007669"/>
    <property type="project" value="UniProtKB-UniRule"/>
</dbReference>
<dbReference type="GO" id="GO:0046872">
    <property type="term" value="F:metal ion binding"/>
    <property type="evidence" value="ECO:0007669"/>
    <property type="project" value="UniProtKB-KW"/>
</dbReference>
<evidence type="ECO:0000256" key="4">
    <source>
        <dbReference type="ARBA" id="ARBA00022692"/>
    </source>
</evidence>
<dbReference type="Pfam" id="PF02537">
    <property type="entry name" value="CRCB"/>
    <property type="match status" value="1"/>
</dbReference>
<comment type="activity regulation">
    <text evidence="12">Na(+) is not transported, but it plays an essential structural role and its presence is essential for fluoride channel function.</text>
</comment>
<dbReference type="InterPro" id="IPR003691">
    <property type="entry name" value="FluC"/>
</dbReference>
<feature type="transmembrane region" description="Helical" evidence="12">
    <location>
        <begin position="37"/>
        <end position="60"/>
    </location>
</feature>
<dbReference type="AlphaFoldDB" id="A0A2S9QHH9"/>
<name>A0A2S9QHH9_9HYPH</name>
<keyword evidence="9 12" id="KW-0407">Ion channel</keyword>
<dbReference type="EMBL" id="PUEJ01000002">
    <property type="protein sequence ID" value="PRH88809.1"/>
    <property type="molecule type" value="Genomic_DNA"/>
</dbReference>
<keyword evidence="5 12" id="KW-1133">Transmembrane helix</keyword>
<evidence type="ECO:0000256" key="5">
    <source>
        <dbReference type="ARBA" id="ARBA00022989"/>
    </source>
</evidence>
<comment type="caution">
    <text evidence="13">The sequence shown here is derived from an EMBL/GenBank/DDBJ whole genome shotgun (WGS) entry which is preliminary data.</text>
</comment>
<protein>
    <recommendedName>
        <fullName evidence="12">Fluoride-specific ion channel FluC</fullName>
    </recommendedName>
</protein>
<dbReference type="PANTHER" id="PTHR28259:SF1">
    <property type="entry name" value="FLUORIDE EXPORT PROTEIN 1-RELATED"/>
    <property type="match status" value="1"/>
</dbReference>
<evidence type="ECO:0000256" key="3">
    <source>
        <dbReference type="ARBA" id="ARBA00022519"/>
    </source>
</evidence>
<dbReference type="HAMAP" id="MF_00454">
    <property type="entry name" value="FluC"/>
    <property type="match status" value="1"/>
</dbReference>
<dbReference type="OrthoDB" id="9806299at2"/>
<comment type="catalytic activity">
    <reaction evidence="11">
        <text>fluoride(in) = fluoride(out)</text>
        <dbReference type="Rhea" id="RHEA:76159"/>
        <dbReference type="ChEBI" id="CHEBI:17051"/>
    </reaction>
    <physiologicalReaction direction="left-to-right" evidence="11">
        <dbReference type="Rhea" id="RHEA:76160"/>
    </physiologicalReaction>
</comment>
<evidence type="ECO:0000256" key="2">
    <source>
        <dbReference type="ARBA" id="ARBA00022475"/>
    </source>
</evidence>
<gene>
    <name evidence="12" type="primary">fluC</name>
    <name evidence="12" type="synonym">crcB</name>
    <name evidence="13" type="ORF">C5L14_06215</name>
</gene>
<keyword evidence="2 12" id="KW-1003">Cell membrane</keyword>
<comment type="subcellular location">
    <subcellularLocation>
        <location evidence="1 12">Cell membrane</location>
        <topology evidence="1 12">Multi-pass membrane protein</topology>
    </subcellularLocation>
</comment>
<feature type="transmembrane region" description="Helical" evidence="12">
    <location>
        <begin position="105"/>
        <end position="127"/>
    </location>
</feature>
<accession>A0A2S9QHH9</accession>
<keyword evidence="6 12" id="KW-0915">Sodium</keyword>
<keyword evidence="14" id="KW-1185">Reference proteome</keyword>
<dbReference type="GO" id="GO:0140114">
    <property type="term" value="P:cellular detoxification of fluoride"/>
    <property type="evidence" value="ECO:0007669"/>
    <property type="project" value="UniProtKB-UniRule"/>
</dbReference>
<keyword evidence="7 12" id="KW-0406">Ion transport</keyword>
<keyword evidence="12" id="KW-0813">Transport</keyword>
<feature type="binding site" evidence="12">
    <location>
        <position position="83"/>
    </location>
    <ligand>
        <name>Na(+)</name>
        <dbReference type="ChEBI" id="CHEBI:29101"/>
        <note>structural</note>
    </ligand>
</feature>
<evidence type="ECO:0000313" key="13">
    <source>
        <dbReference type="EMBL" id="PRH88809.1"/>
    </source>
</evidence>